<evidence type="ECO:0000313" key="2">
    <source>
        <dbReference type="Proteomes" id="UP000276133"/>
    </source>
</evidence>
<accession>A0A3M7RA91</accession>
<comment type="caution">
    <text evidence="1">The sequence shown here is derived from an EMBL/GenBank/DDBJ whole genome shotgun (WGS) entry which is preliminary data.</text>
</comment>
<sequence length="96" mass="11607">MLRNIKRAHTRISIWRTSFTMLFRKDSACLRELGRQYLVRSCKILAGFEANASWRVRFKADKPDIRAQPLMLTIRITQTIFKIVRYYHYLIENENR</sequence>
<organism evidence="1 2">
    <name type="scientific">Brachionus plicatilis</name>
    <name type="common">Marine rotifer</name>
    <name type="synonym">Brachionus muelleri</name>
    <dbReference type="NCBI Taxonomy" id="10195"/>
    <lineage>
        <taxon>Eukaryota</taxon>
        <taxon>Metazoa</taxon>
        <taxon>Spiralia</taxon>
        <taxon>Gnathifera</taxon>
        <taxon>Rotifera</taxon>
        <taxon>Eurotatoria</taxon>
        <taxon>Monogononta</taxon>
        <taxon>Pseudotrocha</taxon>
        <taxon>Ploima</taxon>
        <taxon>Brachionidae</taxon>
        <taxon>Brachionus</taxon>
    </lineage>
</organism>
<proteinExistence type="predicted"/>
<reference evidence="1 2" key="1">
    <citation type="journal article" date="2018" name="Sci. Rep.">
        <title>Genomic signatures of local adaptation to the degree of environmental predictability in rotifers.</title>
        <authorList>
            <person name="Franch-Gras L."/>
            <person name="Hahn C."/>
            <person name="Garcia-Roger E.M."/>
            <person name="Carmona M.J."/>
            <person name="Serra M."/>
            <person name="Gomez A."/>
        </authorList>
    </citation>
    <scope>NUCLEOTIDE SEQUENCE [LARGE SCALE GENOMIC DNA]</scope>
    <source>
        <strain evidence="1">HYR1</strain>
    </source>
</reference>
<evidence type="ECO:0000313" key="1">
    <source>
        <dbReference type="EMBL" id="RNA20351.1"/>
    </source>
</evidence>
<protein>
    <submittedName>
        <fullName evidence="1">Uncharacterized protein</fullName>
    </submittedName>
</protein>
<keyword evidence="2" id="KW-1185">Reference proteome</keyword>
<dbReference type="AlphaFoldDB" id="A0A3M7RA91"/>
<dbReference type="EMBL" id="REGN01003873">
    <property type="protein sequence ID" value="RNA20351.1"/>
    <property type="molecule type" value="Genomic_DNA"/>
</dbReference>
<name>A0A3M7RA91_BRAPC</name>
<dbReference type="Proteomes" id="UP000276133">
    <property type="component" value="Unassembled WGS sequence"/>
</dbReference>
<gene>
    <name evidence="1" type="ORF">BpHYR1_018344</name>
</gene>